<accession>A0A1I5PBN6</accession>
<gene>
    <name evidence="9" type="ORF">SAMN05518683_10455</name>
</gene>
<dbReference type="Pfam" id="PF06808">
    <property type="entry name" value="DctM"/>
    <property type="match status" value="1"/>
</dbReference>
<evidence type="ECO:0000256" key="6">
    <source>
        <dbReference type="ARBA" id="ARBA00023136"/>
    </source>
</evidence>
<evidence type="ECO:0000259" key="8">
    <source>
        <dbReference type="Pfam" id="PF06808"/>
    </source>
</evidence>
<dbReference type="OrthoDB" id="3761770at2"/>
<evidence type="ECO:0000256" key="7">
    <source>
        <dbReference type="SAM" id="Phobius"/>
    </source>
</evidence>
<feature type="transmembrane region" description="Helical" evidence="7">
    <location>
        <begin position="300"/>
        <end position="320"/>
    </location>
</feature>
<feature type="transmembrane region" description="Helical" evidence="7">
    <location>
        <begin position="222"/>
        <end position="242"/>
    </location>
</feature>
<organism evidence="9 10">
    <name type="scientific">Salibacterium halotolerans</name>
    <dbReference type="NCBI Taxonomy" id="1884432"/>
    <lineage>
        <taxon>Bacteria</taxon>
        <taxon>Bacillati</taxon>
        <taxon>Bacillota</taxon>
        <taxon>Bacilli</taxon>
        <taxon>Bacillales</taxon>
        <taxon>Bacillaceae</taxon>
    </lineage>
</organism>
<keyword evidence="2" id="KW-1003">Cell membrane</keyword>
<feature type="domain" description="TRAP C4-dicarboxylate transport system permease DctM subunit" evidence="8">
    <location>
        <begin position="11"/>
        <end position="432"/>
    </location>
</feature>
<feature type="transmembrane region" description="Helical" evidence="7">
    <location>
        <begin position="51"/>
        <end position="73"/>
    </location>
</feature>
<dbReference type="InterPro" id="IPR010656">
    <property type="entry name" value="DctM"/>
</dbReference>
<evidence type="ECO:0000313" key="10">
    <source>
        <dbReference type="Proteomes" id="UP000198892"/>
    </source>
</evidence>
<feature type="transmembrane region" description="Helical" evidence="7">
    <location>
        <begin position="340"/>
        <end position="359"/>
    </location>
</feature>
<dbReference type="InterPro" id="IPR004681">
    <property type="entry name" value="TRAP_DctM"/>
</dbReference>
<evidence type="ECO:0000256" key="4">
    <source>
        <dbReference type="ARBA" id="ARBA00022692"/>
    </source>
</evidence>
<evidence type="ECO:0000313" key="9">
    <source>
        <dbReference type="EMBL" id="SFP31393.1"/>
    </source>
</evidence>
<reference evidence="10" key="1">
    <citation type="submission" date="2016-10" db="EMBL/GenBank/DDBJ databases">
        <authorList>
            <person name="Varghese N."/>
            <person name="Submissions S."/>
        </authorList>
    </citation>
    <scope>NUCLEOTIDE SEQUENCE [LARGE SCALE GENOMIC DNA]</scope>
    <source>
        <strain evidence="10">S7</strain>
    </source>
</reference>
<keyword evidence="6 7" id="KW-0472">Membrane</keyword>
<name>A0A1I5PBN6_9BACI</name>
<keyword evidence="3" id="KW-0997">Cell inner membrane</keyword>
<evidence type="ECO:0000256" key="1">
    <source>
        <dbReference type="ARBA" id="ARBA00004429"/>
    </source>
</evidence>
<evidence type="ECO:0000256" key="3">
    <source>
        <dbReference type="ARBA" id="ARBA00022519"/>
    </source>
</evidence>
<keyword evidence="4 7" id="KW-0812">Transmembrane</keyword>
<keyword evidence="10" id="KW-1185">Reference proteome</keyword>
<dbReference type="GO" id="GO:0005886">
    <property type="term" value="C:plasma membrane"/>
    <property type="evidence" value="ECO:0007669"/>
    <property type="project" value="UniProtKB-SubCell"/>
</dbReference>
<dbReference type="EMBL" id="FOXD01000004">
    <property type="protein sequence ID" value="SFP31393.1"/>
    <property type="molecule type" value="Genomic_DNA"/>
</dbReference>
<feature type="transmembrane region" description="Helical" evidence="7">
    <location>
        <begin position="425"/>
        <end position="444"/>
    </location>
</feature>
<feature type="transmembrane region" description="Helical" evidence="7">
    <location>
        <begin position="140"/>
        <end position="166"/>
    </location>
</feature>
<evidence type="ECO:0000256" key="5">
    <source>
        <dbReference type="ARBA" id="ARBA00022989"/>
    </source>
</evidence>
<dbReference type="PANTHER" id="PTHR33362:SF2">
    <property type="entry name" value="TRAP TRANSPORTER LARGE PERMEASE PROTEIN"/>
    <property type="match status" value="1"/>
</dbReference>
<proteinExistence type="predicted"/>
<comment type="subcellular location">
    <subcellularLocation>
        <location evidence="1">Cell inner membrane</location>
        <topology evidence="1">Multi-pass membrane protein</topology>
    </subcellularLocation>
</comment>
<dbReference type="AlphaFoldDB" id="A0A1I5PBN6"/>
<dbReference type="PANTHER" id="PTHR33362">
    <property type="entry name" value="SIALIC ACID TRAP TRANSPORTER PERMEASE PROTEIN SIAT-RELATED"/>
    <property type="match status" value="1"/>
</dbReference>
<keyword evidence="5 7" id="KW-1133">Transmembrane helix</keyword>
<dbReference type="Proteomes" id="UP000198892">
    <property type="component" value="Unassembled WGS sequence"/>
</dbReference>
<evidence type="ECO:0000256" key="2">
    <source>
        <dbReference type="ARBA" id="ARBA00022475"/>
    </source>
</evidence>
<feature type="transmembrane region" description="Helical" evidence="7">
    <location>
        <begin position="262"/>
        <end position="280"/>
    </location>
</feature>
<dbReference type="RefSeq" id="WP_093335644.1">
    <property type="nucleotide sequence ID" value="NZ_FOXD01000004.1"/>
</dbReference>
<dbReference type="STRING" id="1884432.SAMN05518683_10455"/>
<feature type="transmembrane region" description="Helical" evidence="7">
    <location>
        <begin position="178"/>
        <end position="201"/>
    </location>
</feature>
<protein>
    <submittedName>
        <fullName evidence="9">TRAP-type C4-dicarboxylate transport system, large permease component</fullName>
    </submittedName>
</protein>
<sequence>MGIIALIIFVSVLVIWSVKLKRNLGEAALVGFLLIVPLGGADAPSLFLQGLSFASTFSVLYAAIAFVFMAYVIDKFGIVERLLTILNAFVGKLPGAPALMDVIGSSVLGTLSGGDSGNTAATGSITGPWMLRTKWERDRAAIVMVGNGGMASSLPPTTSMFIVLGFAPVAAAVTTGEYFLALLAAGAYQFIHRLILIGYFVKKQNIKAVPPESLQSIGSSVKAGWTSLLIYLGAVIPLALTIGPVSDWISNSPSLGQEALDSIDIVMWIPTLMIILAFLISRPSIPGSMKEFSAFIQGAVPRFTVIGALIFFAVAASEVLTRLGLSDNIARLIEAANTPGWLTVLILGIGIAAIAGPLTSTGTLTAVGLVSYEILVSAGYDPLTSAVVVMTFASTSAQMPPASGSIYIASGIVGARPERLFGTLLIYYVLPVIGIGWLIAMGILPV</sequence>
<dbReference type="GO" id="GO:0022857">
    <property type="term" value="F:transmembrane transporter activity"/>
    <property type="evidence" value="ECO:0007669"/>
    <property type="project" value="TreeGrafter"/>
</dbReference>